<name>X0W7N2_9ZZZZ</name>
<sequence length="129" mass="14750">SIQPMDELPLTPEDRWQMSVFISVQFLRTAEQRDILALFAENNGHYKSGISHDEKINLHAQMLCSGGLVEVIAERIDKSIWLFARNETQTPFWTSDNPVSFKTGDNRMWLKGPGIMSDGSYVVYPIRAF</sequence>
<feature type="non-terminal residue" evidence="1">
    <location>
        <position position="1"/>
    </location>
</feature>
<accession>X0W7N2</accession>
<dbReference type="AlphaFoldDB" id="X0W7N2"/>
<gene>
    <name evidence="1" type="ORF">S01H1_48107</name>
</gene>
<comment type="caution">
    <text evidence="1">The sequence shown here is derived from an EMBL/GenBank/DDBJ whole genome shotgun (WGS) entry which is preliminary data.</text>
</comment>
<evidence type="ECO:0000313" key="1">
    <source>
        <dbReference type="EMBL" id="GAG26585.1"/>
    </source>
</evidence>
<reference evidence="1" key="1">
    <citation type="journal article" date="2014" name="Front. Microbiol.">
        <title>High frequency of phylogenetically diverse reductive dehalogenase-homologous genes in deep subseafloor sedimentary metagenomes.</title>
        <authorList>
            <person name="Kawai M."/>
            <person name="Futagami T."/>
            <person name="Toyoda A."/>
            <person name="Takaki Y."/>
            <person name="Nishi S."/>
            <person name="Hori S."/>
            <person name="Arai W."/>
            <person name="Tsubouchi T."/>
            <person name="Morono Y."/>
            <person name="Uchiyama I."/>
            <person name="Ito T."/>
            <person name="Fujiyama A."/>
            <person name="Inagaki F."/>
            <person name="Takami H."/>
        </authorList>
    </citation>
    <scope>NUCLEOTIDE SEQUENCE</scope>
    <source>
        <strain evidence="1">Expedition CK06-06</strain>
    </source>
</reference>
<protein>
    <submittedName>
        <fullName evidence="1">Uncharacterized protein</fullName>
    </submittedName>
</protein>
<dbReference type="Pfam" id="PF14022">
    <property type="entry name" value="DUF4238"/>
    <property type="match status" value="1"/>
</dbReference>
<proteinExistence type="predicted"/>
<dbReference type="EMBL" id="BARS01030880">
    <property type="protein sequence ID" value="GAG26585.1"/>
    <property type="molecule type" value="Genomic_DNA"/>
</dbReference>
<organism evidence="1">
    <name type="scientific">marine sediment metagenome</name>
    <dbReference type="NCBI Taxonomy" id="412755"/>
    <lineage>
        <taxon>unclassified sequences</taxon>
        <taxon>metagenomes</taxon>
        <taxon>ecological metagenomes</taxon>
    </lineage>
</organism>
<dbReference type="InterPro" id="IPR025332">
    <property type="entry name" value="DUF4238"/>
</dbReference>